<evidence type="ECO:0000313" key="8">
    <source>
        <dbReference type="Proteomes" id="UP000316095"/>
    </source>
</evidence>
<dbReference type="InterPro" id="IPR002293">
    <property type="entry name" value="AA/rel_permease1"/>
</dbReference>
<sequence length="439" mass="46267">MNSESEKLRLPELLAMGIGGMIGGGIFSVLGMAVGIAGHAAPLAFLVGSLVALAAGYSYVKLALGFHSDGASFTYLDRAFPNHPNIAGIFGWTVVVGYIGTQALYAFTFGAYGAHLLGGSDSHVLRMVLSAAVLLFFMGVNLRGVQASGKSEDLIVFTKVILLGLFAVAGITSIKQDHLLPVFDRGGSSVFIAGAMIFVAFEGFQLITNAVLETENPDRNVPRGIYGSIIITSLIYVGVAVVAVGNLTPDELTASEEYALAVAAKPALGNAGEILVDLAALLATSSAINATAFGASRMMAEMATRQRMPEVFSFRSRTDVPWLAVVTLTVLAGAFTVLGGLETIATFSSLTFLAVSIAVSVANLKLRHITHSNVGLVLLGIALMLTTVTLLLIHLWNESRETFLWVGGFFAAIVIVEVAFCARQCPLYNGDEFVEHPDD</sequence>
<feature type="transmembrane region" description="Helical" evidence="6">
    <location>
        <begin position="402"/>
        <end position="422"/>
    </location>
</feature>
<evidence type="ECO:0000256" key="4">
    <source>
        <dbReference type="ARBA" id="ARBA00022989"/>
    </source>
</evidence>
<evidence type="ECO:0000256" key="2">
    <source>
        <dbReference type="ARBA" id="ARBA00022475"/>
    </source>
</evidence>
<dbReference type="PANTHER" id="PTHR42770">
    <property type="entry name" value="AMINO ACID TRANSPORTER-RELATED"/>
    <property type="match status" value="1"/>
</dbReference>
<dbReference type="Proteomes" id="UP000316095">
    <property type="component" value="Unassembled WGS sequence"/>
</dbReference>
<dbReference type="PIRSF" id="PIRSF006060">
    <property type="entry name" value="AA_transporter"/>
    <property type="match status" value="1"/>
</dbReference>
<feature type="transmembrane region" description="Helical" evidence="6">
    <location>
        <begin position="85"/>
        <end position="112"/>
    </location>
</feature>
<evidence type="ECO:0000313" key="7">
    <source>
        <dbReference type="EMBL" id="TWT61694.1"/>
    </source>
</evidence>
<feature type="transmembrane region" description="Helical" evidence="6">
    <location>
        <begin position="154"/>
        <end position="174"/>
    </location>
</feature>
<dbReference type="GO" id="GO:0022857">
    <property type="term" value="F:transmembrane transporter activity"/>
    <property type="evidence" value="ECO:0007669"/>
    <property type="project" value="InterPro"/>
</dbReference>
<dbReference type="InterPro" id="IPR050367">
    <property type="entry name" value="APC_superfamily"/>
</dbReference>
<gene>
    <name evidence="7" type="primary">ybaT</name>
    <name evidence="7" type="ORF">Pan54_24310</name>
</gene>
<feature type="transmembrane region" description="Helical" evidence="6">
    <location>
        <begin position="124"/>
        <end position="142"/>
    </location>
</feature>
<keyword evidence="2" id="KW-1003">Cell membrane</keyword>
<keyword evidence="5 6" id="KW-0472">Membrane</keyword>
<name>A0A5C5XFU8_9PLAN</name>
<evidence type="ECO:0000256" key="5">
    <source>
        <dbReference type="ARBA" id="ARBA00023136"/>
    </source>
</evidence>
<dbReference type="PANTHER" id="PTHR42770:SF11">
    <property type="entry name" value="INNER MEMBRANE TRANSPORT PROTEIN YBAT"/>
    <property type="match status" value="1"/>
</dbReference>
<dbReference type="RefSeq" id="WP_146503650.1">
    <property type="nucleotide sequence ID" value="NZ_SJPG01000001.1"/>
</dbReference>
<evidence type="ECO:0000256" key="6">
    <source>
        <dbReference type="SAM" id="Phobius"/>
    </source>
</evidence>
<feature type="transmembrane region" description="Helical" evidence="6">
    <location>
        <begin position="43"/>
        <end position="64"/>
    </location>
</feature>
<dbReference type="OrthoDB" id="3181223at2"/>
<comment type="caution">
    <text evidence="7">The sequence shown here is derived from an EMBL/GenBank/DDBJ whole genome shotgun (WGS) entry which is preliminary data.</text>
</comment>
<organism evidence="7 8">
    <name type="scientific">Rubinisphaera italica</name>
    <dbReference type="NCBI Taxonomy" id="2527969"/>
    <lineage>
        <taxon>Bacteria</taxon>
        <taxon>Pseudomonadati</taxon>
        <taxon>Planctomycetota</taxon>
        <taxon>Planctomycetia</taxon>
        <taxon>Planctomycetales</taxon>
        <taxon>Planctomycetaceae</taxon>
        <taxon>Rubinisphaera</taxon>
    </lineage>
</organism>
<protein>
    <submittedName>
        <fullName evidence="7">Inner membrane transport protein YbaT</fullName>
    </submittedName>
</protein>
<reference evidence="7 8" key="1">
    <citation type="submission" date="2019-02" db="EMBL/GenBank/DDBJ databases">
        <title>Deep-cultivation of Planctomycetes and their phenomic and genomic characterization uncovers novel biology.</title>
        <authorList>
            <person name="Wiegand S."/>
            <person name="Jogler M."/>
            <person name="Boedeker C."/>
            <person name="Pinto D."/>
            <person name="Vollmers J."/>
            <person name="Rivas-Marin E."/>
            <person name="Kohn T."/>
            <person name="Peeters S.H."/>
            <person name="Heuer A."/>
            <person name="Rast P."/>
            <person name="Oberbeckmann S."/>
            <person name="Bunk B."/>
            <person name="Jeske O."/>
            <person name="Meyerdierks A."/>
            <person name="Storesund J.E."/>
            <person name="Kallscheuer N."/>
            <person name="Luecker S."/>
            <person name="Lage O.M."/>
            <person name="Pohl T."/>
            <person name="Merkel B.J."/>
            <person name="Hornburger P."/>
            <person name="Mueller R.-W."/>
            <person name="Bruemmer F."/>
            <person name="Labrenz M."/>
            <person name="Spormann A.M."/>
            <person name="Op Den Camp H."/>
            <person name="Overmann J."/>
            <person name="Amann R."/>
            <person name="Jetten M.S.M."/>
            <person name="Mascher T."/>
            <person name="Medema M.H."/>
            <person name="Devos D.P."/>
            <person name="Kaster A.-K."/>
            <person name="Ovreas L."/>
            <person name="Rohde M."/>
            <person name="Galperin M.Y."/>
            <person name="Jogler C."/>
        </authorList>
    </citation>
    <scope>NUCLEOTIDE SEQUENCE [LARGE SCALE GENOMIC DNA]</scope>
    <source>
        <strain evidence="7 8">Pan54</strain>
    </source>
</reference>
<keyword evidence="4 6" id="KW-1133">Transmembrane helix</keyword>
<keyword evidence="8" id="KW-1185">Reference proteome</keyword>
<dbReference type="GO" id="GO:0005886">
    <property type="term" value="C:plasma membrane"/>
    <property type="evidence" value="ECO:0007669"/>
    <property type="project" value="UniProtKB-SubCell"/>
</dbReference>
<dbReference type="AlphaFoldDB" id="A0A5C5XFU8"/>
<feature type="transmembrane region" description="Helical" evidence="6">
    <location>
        <begin position="344"/>
        <end position="364"/>
    </location>
</feature>
<comment type="subcellular location">
    <subcellularLocation>
        <location evidence="1">Cell membrane</location>
        <topology evidence="1">Multi-pass membrane protein</topology>
    </subcellularLocation>
</comment>
<feature type="transmembrane region" description="Helical" evidence="6">
    <location>
        <begin position="320"/>
        <end position="338"/>
    </location>
</feature>
<feature type="transmembrane region" description="Helical" evidence="6">
    <location>
        <begin position="12"/>
        <end position="37"/>
    </location>
</feature>
<accession>A0A5C5XFU8</accession>
<proteinExistence type="predicted"/>
<keyword evidence="3 6" id="KW-0812">Transmembrane</keyword>
<feature type="transmembrane region" description="Helical" evidence="6">
    <location>
        <begin position="186"/>
        <end position="212"/>
    </location>
</feature>
<dbReference type="Pfam" id="PF13520">
    <property type="entry name" value="AA_permease_2"/>
    <property type="match status" value="1"/>
</dbReference>
<dbReference type="Gene3D" id="1.20.1740.10">
    <property type="entry name" value="Amino acid/polyamine transporter I"/>
    <property type="match status" value="1"/>
</dbReference>
<dbReference type="EMBL" id="SJPG01000001">
    <property type="protein sequence ID" value="TWT61694.1"/>
    <property type="molecule type" value="Genomic_DNA"/>
</dbReference>
<feature type="transmembrane region" description="Helical" evidence="6">
    <location>
        <begin position="278"/>
        <end position="299"/>
    </location>
</feature>
<evidence type="ECO:0000256" key="3">
    <source>
        <dbReference type="ARBA" id="ARBA00022692"/>
    </source>
</evidence>
<feature type="transmembrane region" description="Helical" evidence="6">
    <location>
        <begin position="376"/>
        <end position="396"/>
    </location>
</feature>
<evidence type="ECO:0000256" key="1">
    <source>
        <dbReference type="ARBA" id="ARBA00004651"/>
    </source>
</evidence>
<feature type="transmembrane region" description="Helical" evidence="6">
    <location>
        <begin position="224"/>
        <end position="245"/>
    </location>
</feature>